<evidence type="ECO:0000313" key="1">
    <source>
        <dbReference type="Ensembl" id="ENSCCNP00000012137.1"/>
    </source>
</evidence>
<accession>A0A8C0WRI2</accession>
<dbReference type="AlphaFoldDB" id="A0A8C0WRI2"/>
<protein>
    <submittedName>
        <fullName evidence="1">Uncharacterized protein</fullName>
    </submittedName>
</protein>
<proteinExistence type="predicted"/>
<name>A0A8C0WRI2_CASCN</name>
<dbReference type="Ensembl" id="ENSCCNT00000015919.1">
    <property type="protein sequence ID" value="ENSCCNP00000012137.1"/>
    <property type="gene ID" value="ENSCCNG00000012612.1"/>
</dbReference>
<reference evidence="1" key="1">
    <citation type="submission" date="2023-09" db="UniProtKB">
        <authorList>
            <consortium name="Ensembl"/>
        </authorList>
    </citation>
    <scope>IDENTIFICATION</scope>
</reference>
<sequence>MTPGRLRWSTRSTEVPEVALAAEGQIYFDSGDYNMTKGKMKNKQLPIAAQDKTEVTGDHISIPQDLPQWKPFLIASKLTG</sequence>
<organism evidence="1">
    <name type="scientific">Castor canadensis</name>
    <name type="common">American beaver</name>
    <dbReference type="NCBI Taxonomy" id="51338"/>
    <lineage>
        <taxon>Eukaryota</taxon>
        <taxon>Metazoa</taxon>
        <taxon>Chordata</taxon>
        <taxon>Craniata</taxon>
        <taxon>Vertebrata</taxon>
        <taxon>Euteleostomi</taxon>
        <taxon>Mammalia</taxon>
        <taxon>Eutheria</taxon>
        <taxon>Euarchontoglires</taxon>
        <taxon>Glires</taxon>
        <taxon>Rodentia</taxon>
        <taxon>Castorimorpha</taxon>
        <taxon>Castoridae</taxon>
        <taxon>Castor</taxon>
    </lineage>
</organism>